<evidence type="ECO:0000256" key="7">
    <source>
        <dbReference type="ARBA" id="ARBA00022982"/>
    </source>
</evidence>
<proteinExistence type="predicted"/>
<feature type="transmembrane region" description="Helical" evidence="11">
    <location>
        <begin position="53"/>
        <end position="73"/>
    </location>
</feature>
<feature type="transmembrane region" description="Helical" evidence="11">
    <location>
        <begin position="338"/>
        <end position="356"/>
    </location>
</feature>
<reference evidence="12" key="1">
    <citation type="journal article" date="2021" name="PeerJ">
        <title>Extensive microbial diversity within the chicken gut microbiome revealed by metagenomics and culture.</title>
        <authorList>
            <person name="Gilroy R."/>
            <person name="Ravi A."/>
            <person name="Getino M."/>
            <person name="Pursley I."/>
            <person name="Horton D.L."/>
            <person name="Alikhan N.F."/>
            <person name="Baker D."/>
            <person name="Gharbi K."/>
            <person name="Hall N."/>
            <person name="Watson M."/>
            <person name="Adriaenssens E.M."/>
            <person name="Foster-Nyarko E."/>
            <person name="Jarju S."/>
            <person name="Secka A."/>
            <person name="Antonio M."/>
            <person name="Oren A."/>
            <person name="Chaudhuri R.R."/>
            <person name="La Ragione R."/>
            <person name="Hildebrand F."/>
            <person name="Pallen M.J."/>
        </authorList>
    </citation>
    <scope>NUCLEOTIDE SEQUENCE</scope>
    <source>
        <strain evidence="12">378</strain>
    </source>
</reference>
<keyword evidence="7" id="KW-0249">Electron transport</keyword>
<evidence type="ECO:0000256" key="11">
    <source>
        <dbReference type="SAM" id="Phobius"/>
    </source>
</evidence>
<evidence type="ECO:0000256" key="10">
    <source>
        <dbReference type="SAM" id="MobiDB-lite"/>
    </source>
</evidence>
<name>A0A948WYK4_9GAMM</name>
<dbReference type="AlphaFoldDB" id="A0A948WYK4"/>
<keyword evidence="1" id="KW-0813">Transport</keyword>
<evidence type="ECO:0000256" key="6">
    <source>
        <dbReference type="ARBA" id="ARBA00022967"/>
    </source>
</evidence>
<evidence type="ECO:0000256" key="5">
    <source>
        <dbReference type="ARBA" id="ARBA00022692"/>
    </source>
</evidence>
<evidence type="ECO:0000256" key="9">
    <source>
        <dbReference type="ARBA" id="ARBA00023136"/>
    </source>
</evidence>
<dbReference type="InterPro" id="IPR011303">
    <property type="entry name" value="RnfD_bac"/>
</dbReference>
<dbReference type="GO" id="GO:0055085">
    <property type="term" value="P:transmembrane transport"/>
    <property type="evidence" value="ECO:0007669"/>
    <property type="project" value="InterPro"/>
</dbReference>
<feature type="transmembrane region" description="Helical" evidence="11">
    <location>
        <begin position="137"/>
        <end position="155"/>
    </location>
</feature>
<organism evidence="12 13">
    <name type="scientific">Candidatus Anaerobiospirillum pullicola</name>
    <dbReference type="NCBI Taxonomy" id="2838451"/>
    <lineage>
        <taxon>Bacteria</taxon>
        <taxon>Pseudomonadati</taxon>
        <taxon>Pseudomonadota</taxon>
        <taxon>Gammaproteobacteria</taxon>
        <taxon>Aeromonadales</taxon>
        <taxon>Succinivibrionaceae</taxon>
        <taxon>Anaerobiospirillum</taxon>
    </lineage>
</organism>
<feature type="transmembrane region" description="Helical" evidence="11">
    <location>
        <begin position="362"/>
        <end position="381"/>
    </location>
</feature>
<keyword evidence="2" id="KW-0597">Phosphoprotein</keyword>
<dbReference type="Pfam" id="PF03116">
    <property type="entry name" value="NQR2_RnfD_RnfE"/>
    <property type="match status" value="1"/>
</dbReference>
<evidence type="ECO:0000256" key="4">
    <source>
        <dbReference type="ARBA" id="ARBA00022643"/>
    </source>
</evidence>
<feature type="region of interest" description="Disordered" evidence="10">
    <location>
        <begin position="209"/>
        <end position="263"/>
    </location>
</feature>
<accession>A0A948WYK4</accession>
<dbReference type="GO" id="GO:0022900">
    <property type="term" value="P:electron transport chain"/>
    <property type="evidence" value="ECO:0007669"/>
    <property type="project" value="InterPro"/>
</dbReference>
<evidence type="ECO:0000313" key="12">
    <source>
        <dbReference type="EMBL" id="MBU3844900.1"/>
    </source>
</evidence>
<keyword evidence="5 11" id="KW-0812">Transmembrane</keyword>
<keyword evidence="9 11" id="KW-0472">Membrane</keyword>
<dbReference type="GO" id="GO:0005886">
    <property type="term" value="C:plasma membrane"/>
    <property type="evidence" value="ECO:0007669"/>
    <property type="project" value="TreeGrafter"/>
</dbReference>
<keyword evidence="6" id="KW-1278">Translocase</keyword>
<feature type="compositionally biased region" description="Low complexity" evidence="10">
    <location>
        <begin position="229"/>
        <end position="263"/>
    </location>
</feature>
<evidence type="ECO:0000256" key="3">
    <source>
        <dbReference type="ARBA" id="ARBA00022630"/>
    </source>
</evidence>
<evidence type="ECO:0000256" key="2">
    <source>
        <dbReference type="ARBA" id="ARBA00022553"/>
    </source>
</evidence>
<evidence type="ECO:0000313" key="13">
    <source>
        <dbReference type="Proteomes" id="UP000733611"/>
    </source>
</evidence>
<feature type="transmembrane region" description="Helical" evidence="11">
    <location>
        <begin position="29"/>
        <end position="47"/>
    </location>
</feature>
<dbReference type="NCBIfam" id="TIGR01946">
    <property type="entry name" value="rnfD"/>
    <property type="match status" value="1"/>
</dbReference>
<comment type="caution">
    <text evidence="12">The sequence shown here is derived from an EMBL/GenBank/DDBJ whole genome shotgun (WGS) entry which is preliminary data.</text>
</comment>
<evidence type="ECO:0000256" key="8">
    <source>
        <dbReference type="ARBA" id="ARBA00022989"/>
    </source>
</evidence>
<dbReference type="InterPro" id="IPR004338">
    <property type="entry name" value="NqrB/RnfD"/>
</dbReference>
<evidence type="ECO:0000256" key="1">
    <source>
        <dbReference type="ARBA" id="ARBA00022448"/>
    </source>
</evidence>
<keyword evidence="8 11" id="KW-1133">Transmembrane helix</keyword>
<feature type="transmembrane region" description="Helical" evidence="11">
    <location>
        <begin position="85"/>
        <end position="102"/>
    </location>
</feature>
<keyword evidence="4" id="KW-0288">FMN</keyword>
<protein>
    <submittedName>
        <fullName evidence="12">RnfABCDGE type electron transport complex subunit D</fullName>
    </submittedName>
</protein>
<feature type="transmembrane region" description="Helical" evidence="11">
    <location>
        <begin position="311"/>
        <end position="331"/>
    </location>
</feature>
<reference evidence="12" key="2">
    <citation type="submission" date="2021-04" db="EMBL/GenBank/DDBJ databases">
        <authorList>
            <person name="Gilroy R."/>
        </authorList>
    </citation>
    <scope>NUCLEOTIDE SEQUENCE</scope>
    <source>
        <strain evidence="12">378</strain>
    </source>
</reference>
<keyword evidence="3" id="KW-0285">Flavoprotein</keyword>
<dbReference type="EMBL" id="JAHLFE010000176">
    <property type="protein sequence ID" value="MBU3844900.1"/>
    <property type="molecule type" value="Genomic_DNA"/>
</dbReference>
<dbReference type="PANTHER" id="PTHR30578:SF0">
    <property type="entry name" value="ION-TRANSLOCATING OXIDOREDUCTASE COMPLEX SUBUNIT D"/>
    <property type="match status" value="1"/>
</dbReference>
<feature type="transmembrane region" description="Helical" evidence="11">
    <location>
        <begin position="393"/>
        <end position="412"/>
    </location>
</feature>
<dbReference type="PANTHER" id="PTHR30578">
    <property type="entry name" value="ELECTRON TRANSPORT COMPLEX PROTEIN RNFD"/>
    <property type="match status" value="1"/>
</dbReference>
<dbReference type="Proteomes" id="UP000733611">
    <property type="component" value="Unassembled WGS sequence"/>
</dbReference>
<sequence length="451" mass="48537">MQISVQSAKQNLGIEHAPHVHSSMTTTKIMLLVLISLLPAVGVMTYFFGAATIVQFVIAAVVAIVCQVLAALLRGRSLKRACQDPSGLVTALLLALTLPPLLPWYLTVIATAFAMLIVRECFGGLGMNIFNPAMSGFIFLVISVPGVFYTTWITPTPEALFRATPSRVCEVIFQGADPTILTAEIKDLNARQEAEYTIKLEQAWQEAARTHQQLTAPQEGATAQEDGQNAAATANAASTTDTASNADTASDTQQQPQAAQQSAAYLELSPIEPHITADALTGATFLESIKTARKAGNVDTQPKLDFMSPSFIAYACLAAAYFFGGMVLICTKVIRFQVPLFFLLTMMVIGALWHYFDPTLSISALEHLLMGGTMLGAFYIITDPVTTCGTFKGRILLSMIIAVLIIVIRVHGSYSDSVAFAVMLGNCLAPLMDVLTKRRPFGIGYRKGGLD</sequence>
<gene>
    <name evidence="12" type="ORF">H9847_08590</name>
</gene>